<keyword evidence="3" id="KW-1185">Reference proteome</keyword>
<evidence type="ECO:0000313" key="3">
    <source>
        <dbReference type="Proteomes" id="UP000023152"/>
    </source>
</evidence>
<feature type="transmembrane region" description="Helical" evidence="1">
    <location>
        <begin position="58"/>
        <end position="82"/>
    </location>
</feature>
<keyword evidence="1" id="KW-0472">Membrane</keyword>
<organism evidence="2 3">
    <name type="scientific">Reticulomyxa filosa</name>
    <dbReference type="NCBI Taxonomy" id="46433"/>
    <lineage>
        <taxon>Eukaryota</taxon>
        <taxon>Sar</taxon>
        <taxon>Rhizaria</taxon>
        <taxon>Retaria</taxon>
        <taxon>Foraminifera</taxon>
        <taxon>Monothalamids</taxon>
        <taxon>Reticulomyxidae</taxon>
        <taxon>Reticulomyxa</taxon>
    </lineage>
</organism>
<dbReference type="AlphaFoldDB" id="X6MAR0"/>
<name>X6MAR0_RETFI</name>
<dbReference type="Proteomes" id="UP000023152">
    <property type="component" value="Unassembled WGS sequence"/>
</dbReference>
<evidence type="ECO:0000313" key="2">
    <source>
        <dbReference type="EMBL" id="ETO10929.1"/>
    </source>
</evidence>
<gene>
    <name evidence="2" type="ORF">RFI_26446</name>
</gene>
<protein>
    <submittedName>
        <fullName evidence="2">Uncharacterized protein</fullName>
    </submittedName>
</protein>
<comment type="caution">
    <text evidence="2">The sequence shown here is derived from an EMBL/GenBank/DDBJ whole genome shotgun (WGS) entry which is preliminary data.</text>
</comment>
<sequence>MIKFAQLTEAALTPENVLLTLIQIKQVPLTFFLSLCNTAQEIDFYAATADSEKFSGSLIFFFFFESLSFLTKNKCMLFFFFVMKKKKKSGRVIMRKDLYSQLKKFSEVVDRTALHPEWSHILNRLLRDYKRFLFCSFRLHFRQKQANK</sequence>
<evidence type="ECO:0000256" key="1">
    <source>
        <dbReference type="SAM" id="Phobius"/>
    </source>
</evidence>
<dbReference type="EMBL" id="ASPP01022967">
    <property type="protein sequence ID" value="ETO10929.1"/>
    <property type="molecule type" value="Genomic_DNA"/>
</dbReference>
<keyword evidence="1" id="KW-1133">Transmembrane helix</keyword>
<proteinExistence type="predicted"/>
<reference evidence="2 3" key="1">
    <citation type="journal article" date="2013" name="Curr. Biol.">
        <title>The Genome of the Foraminiferan Reticulomyxa filosa.</title>
        <authorList>
            <person name="Glockner G."/>
            <person name="Hulsmann N."/>
            <person name="Schleicher M."/>
            <person name="Noegel A.A."/>
            <person name="Eichinger L."/>
            <person name="Gallinger C."/>
            <person name="Pawlowski J."/>
            <person name="Sierra R."/>
            <person name="Euteneuer U."/>
            <person name="Pillet L."/>
            <person name="Moustafa A."/>
            <person name="Platzer M."/>
            <person name="Groth M."/>
            <person name="Szafranski K."/>
            <person name="Schliwa M."/>
        </authorList>
    </citation>
    <scope>NUCLEOTIDE SEQUENCE [LARGE SCALE GENOMIC DNA]</scope>
</reference>
<accession>X6MAR0</accession>
<keyword evidence="1" id="KW-0812">Transmembrane</keyword>